<dbReference type="Proteomes" id="UP000004095">
    <property type="component" value="Unassembled WGS sequence"/>
</dbReference>
<proteinExistence type="predicted"/>
<reference evidence="1 2" key="1">
    <citation type="submission" date="2007-01" db="EMBL/GenBank/DDBJ databases">
        <authorList>
            <person name="Haygood M."/>
            <person name="Podell S."/>
            <person name="Anderson C."/>
            <person name="Hopkinson B."/>
            <person name="Roe K."/>
            <person name="Barbeau K."/>
            <person name="Gaasterland T."/>
            <person name="Ferriera S."/>
            <person name="Johnson J."/>
            <person name="Kravitz S."/>
            <person name="Beeson K."/>
            <person name="Sutton G."/>
            <person name="Rogers Y.-H."/>
            <person name="Friedman R."/>
            <person name="Frazier M."/>
            <person name="Venter J.C."/>
        </authorList>
    </citation>
    <scope>NUCLEOTIDE SEQUENCE [LARGE SCALE GENOMIC DNA]</scope>
    <source>
        <strain evidence="1 2">ATCC 23134</strain>
    </source>
</reference>
<accession>A1ZJX9</accession>
<protein>
    <submittedName>
        <fullName evidence="1">Uncharacterized protein</fullName>
    </submittedName>
</protein>
<dbReference type="AlphaFoldDB" id="A1ZJX9"/>
<comment type="caution">
    <text evidence="1">The sequence shown here is derived from an EMBL/GenBank/DDBJ whole genome shotgun (WGS) entry which is preliminary data.</text>
</comment>
<sequence length="396" mass="45275">MRWVRIPSALAWGVVKGDGKIDQRMVPKGTKDNPTYIRLWAGKFDISGIEGYVTIIVESAAEIAYFYSGAGKLNASLYAKNGSKVNIARIIDKGLSKAYLEKKVGLKIRSGMLSLFTKGPIPAKYNDRIKRCKKITTYGEGDLQEFYKTYTTNINDAAMPKHKLGSFPGSDYKWDKYDGKDIYLRFGYYPSSGNLHIEISQKSSQKHKWHKSGSPEWIYINKKSYRMKNGSVSIPISNHTTDFIKIDKISYAVLERKKVQYRQYFNPGLAVDVRPLKKDVARRKRIKAIEAEKKRKRAAEQAKIDAHNADPKNWRQGDRVCLRVIGSVFGFGVVNQKQPIRAVIEFFNADRSRIKVKILESQYNGTIDGEEIYKGNLIWITPQVTYRGNSKWMLCK</sequence>
<evidence type="ECO:0000313" key="2">
    <source>
        <dbReference type="Proteomes" id="UP000004095"/>
    </source>
</evidence>
<organism evidence="1 2">
    <name type="scientific">Microscilla marina ATCC 23134</name>
    <dbReference type="NCBI Taxonomy" id="313606"/>
    <lineage>
        <taxon>Bacteria</taxon>
        <taxon>Pseudomonadati</taxon>
        <taxon>Bacteroidota</taxon>
        <taxon>Cytophagia</taxon>
        <taxon>Cytophagales</taxon>
        <taxon>Microscillaceae</taxon>
        <taxon>Microscilla</taxon>
    </lineage>
</organism>
<evidence type="ECO:0000313" key="1">
    <source>
        <dbReference type="EMBL" id="EAY29432.1"/>
    </source>
</evidence>
<keyword evidence="2" id="KW-1185">Reference proteome</keyword>
<gene>
    <name evidence="1" type="ORF">M23134_01492</name>
</gene>
<dbReference type="RefSeq" id="WP_002696483.1">
    <property type="nucleotide sequence ID" value="NZ_AAWS01000011.1"/>
</dbReference>
<dbReference type="EMBL" id="AAWS01000011">
    <property type="protein sequence ID" value="EAY29432.1"/>
    <property type="molecule type" value="Genomic_DNA"/>
</dbReference>
<name>A1ZJX9_MICM2</name>